<evidence type="ECO:0000313" key="1">
    <source>
        <dbReference type="EMBL" id="MBC1317741.1"/>
    </source>
</evidence>
<protein>
    <submittedName>
        <fullName evidence="1">Uncharacterized protein</fullName>
    </submittedName>
</protein>
<proteinExistence type="predicted"/>
<comment type="caution">
    <text evidence="1">The sequence shown here is derived from an EMBL/GenBank/DDBJ whole genome shotgun (WGS) entry which is preliminary data.</text>
</comment>
<organism evidence="1 2">
    <name type="scientific">Listeria booriae</name>
    <dbReference type="NCBI Taxonomy" id="1552123"/>
    <lineage>
        <taxon>Bacteria</taxon>
        <taxon>Bacillati</taxon>
        <taxon>Bacillota</taxon>
        <taxon>Bacilli</taxon>
        <taxon>Bacillales</taxon>
        <taxon>Listeriaceae</taxon>
        <taxon>Listeria</taxon>
    </lineage>
</organism>
<dbReference type="RefSeq" id="WP_185382743.1">
    <property type="nucleotide sequence ID" value="NZ_JAAROV010000004.1"/>
</dbReference>
<dbReference type="Proteomes" id="UP000543379">
    <property type="component" value="Unassembled WGS sequence"/>
</dbReference>
<evidence type="ECO:0000313" key="2">
    <source>
        <dbReference type="Proteomes" id="UP000543379"/>
    </source>
</evidence>
<sequence>MKKVIFCISVVTLLVIVVCGYLVQQSRAEERSVKEKMQVMVQEKKASNVQSKATDVNQAFLRMLFGNQSMEDKQKQAKIETTTKGFAMAFPSTAGESQKETDLQVVNEIDHIEMYHREGNADSYQFLTVIEVTTSVNNIRSTNKMLIQTILVKKKQQFLVDNVLILTNL</sequence>
<accession>A0A841Y199</accession>
<dbReference type="EMBL" id="JAAROV010000004">
    <property type="protein sequence ID" value="MBC1317741.1"/>
    <property type="molecule type" value="Genomic_DNA"/>
</dbReference>
<gene>
    <name evidence="1" type="ORF">HB811_13235</name>
</gene>
<dbReference type="AlphaFoldDB" id="A0A841Y199"/>
<reference evidence="1 2" key="1">
    <citation type="submission" date="2020-03" db="EMBL/GenBank/DDBJ databases">
        <title>Soil Listeria distribution.</title>
        <authorList>
            <person name="Liao J."/>
            <person name="Wiedmann M."/>
        </authorList>
    </citation>
    <scope>NUCLEOTIDE SEQUENCE [LARGE SCALE GENOMIC DNA]</scope>
    <source>
        <strain evidence="1 2">FSL L7-1816</strain>
    </source>
</reference>
<name>A0A841Y199_9LIST</name>